<reference evidence="8 9" key="1">
    <citation type="submission" date="2025-05" db="UniProtKB">
        <authorList>
            <consortium name="RefSeq"/>
        </authorList>
    </citation>
    <scope>NUCLEOTIDE SEQUENCE [LARGE SCALE GENOMIC DNA]</scope>
</reference>
<evidence type="ECO:0000256" key="4">
    <source>
        <dbReference type="ARBA" id="ARBA00022833"/>
    </source>
</evidence>
<evidence type="ECO:0000259" key="7">
    <source>
        <dbReference type="PROSITE" id="PS50157"/>
    </source>
</evidence>
<dbReference type="PROSITE" id="PS00028">
    <property type="entry name" value="ZINC_FINGER_C2H2_1"/>
    <property type="match status" value="5"/>
</dbReference>
<feature type="domain" description="C2H2-type" evidence="7">
    <location>
        <begin position="180"/>
        <end position="207"/>
    </location>
</feature>
<evidence type="ECO:0000256" key="1">
    <source>
        <dbReference type="ARBA" id="ARBA00022723"/>
    </source>
</evidence>
<feature type="region of interest" description="Disordered" evidence="6">
    <location>
        <begin position="41"/>
        <end position="93"/>
    </location>
</feature>
<evidence type="ECO:0000256" key="6">
    <source>
        <dbReference type="SAM" id="MobiDB-lite"/>
    </source>
</evidence>
<keyword evidence="8" id="KW-1185">Reference proteome</keyword>
<accession>A0ABM5FFI4</accession>
<feature type="domain" description="C2H2-type" evidence="7">
    <location>
        <begin position="292"/>
        <end position="319"/>
    </location>
</feature>
<feature type="compositionally biased region" description="Polar residues" evidence="6">
    <location>
        <begin position="389"/>
        <end position="402"/>
    </location>
</feature>
<keyword evidence="1" id="KW-0479">Metal-binding</keyword>
<keyword evidence="3 5" id="KW-0863">Zinc-finger</keyword>
<dbReference type="Gene3D" id="3.30.160.60">
    <property type="entry name" value="Classic Zinc Finger"/>
    <property type="match status" value="7"/>
</dbReference>
<dbReference type="InterPro" id="IPR050717">
    <property type="entry name" value="C2H2-ZF_Transcription_Reg"/>
</dbReference>
<gene>
    <name evidence="9 10" type="primary">LOC140703936</name>
</gene>
<dbReference type="GeneID" id="140703936"/>
<dbReference type="PANTHER" id="PTHR14196">
    <property type="entry name" value="ODD-SKIPPED - RELATED"/>
    <property type="match status" value="1"/>
</dbReference>
<feature type="region of interest" description="Disordered" evidence="6">
    <location>
        <begin position="380"/>
        <end position="402"/>
    </location>
</feature>
<dbReference type="SMART" id="SM00355">
    <property type="entry name" value="ZnF_C2H2"/>
    <property type="match status" value="7"/>
</dbReference>
<organism evidence="8 9">
    <name type="scientific">Pogona vitticeps</name>
    <name type="common">central bearded dragon</name>
    <dbReference type="NCBI Taxonomy" id="103695"/>
    <lineage>
        <taxon>Eukaryota</taxon>
        <taxon>Metazoa</taxon>
        <taxon>Chordata</taxon>
        <taxon>Craniata</taxon>
        <taxon>Vertebrata</taxon>
        <taxon>Euteleostomi</taxon>
        <taxon>Lepidosauria</taxon>
        <taxon>Squamata</taxon>
        <taxon>Bifurcata</taxon>
        <taxon>Unidentata</taxon>
        <taxon>Episquamata</taxon>
        <taxon>Toxicofera</taxon>
        <taxon>Iguania</taxon>
        <taxon>Acrodonta</taxon>
        <taxon>Agamidae</taxon>
        <taxon>Amphibolurinae</taxon>
        <taxon>Pogona</taxon>
    </lineage>
</organism>
<keyword evidence="4" id="KW-0862">Zinc</keyword>
<dbReference type="Pfam" id="PF00096">
    <property type="entry name" value="zf-C2H2"/>
    <property type="match status" value="7"/>
</dbReference>
<feature type="domain" description="C2H2-type" evidence="7">
    <location>
        <begin position="348"/>
        <end position="370"/>
    </location>
</feature>
<dbReference type="SUPFAM" id="SSF57667">
    <property type="entry name" value="beta-beta-alpha zinc fingers"/>
    <property type="match status" value="4"/>
</dbReference>
<keyword evidence="2" id="KW-0677">Repeat</keyword>
<proteinExistence type="predicted"/>
<sequence>MEGEAPLKDEQKQLQAGANQKEDDADEAFLLLLEGLEDLQDEGKEKEVRLQGTLPERGEEENENCWEGNESLWQNQADQRRDRSHRYPRGVASEDEMGKTTNWSISAFQISDYQENIPLRKSPLKCPTCHAEINLCQCLEERESFRWRPEDTRFHKVEKHKRFSSDLEAPQPMHSEEKVCTCIECGMSFKRSSELESHQSIHTGQKAYKSHECGQAFRHNSHLQEHQRIHTDEKPHECKECGRSFSQIANFIIHQQTHSGEKPYICEKCGKCFSNSSNFKVHHYCHSEKKPYSCKECGKRFNRSSVFHVHQRIHTGEKPHQCIECGKKFRHKSSLVIHQRIHSGEKPYHCEVCGRSFRQLPHFQRHKHSQGRSPIVVNNVGGSSGNINTFTQEKNPVQLNQP</sequence>
<evidence type="ECO:0000313" key="10">
    <source>
        <dbReference type="RefSeq" id="XP_072844163.1"/>
    </source>
</evidence>
<dbReference type="RefSeq" id="XP_072844163.1">
    <property type="nucleotide sequence ID" value="XM_072988062.1"/>
</dbReference>
<feature type="domain" description="C2H2-type" evidence="7">
    <location>
        <begin position="320"/>
        <end position="347"/>
    </location>
</feature>
<feature type="domain" description="C2H2-type" evidence="7">
    <location>
        <begin position="236"/>
        <end position="263"/>
    </location>
</feature>
<protein>
    <recommendedName>
        <fullName evidence="7">C2H2-type domain-containing protein</fullName>
    </recommendedName>
</protein>
<feature type="region of interest" description="Disordered" evidence="6">
    <location>
        <begin position="1"/>
        <end position="22"/>
    </location>
</feature>
<name>A0ABM5FFI4_9SAUR</name>
<dbReference type="PROSITE" id="PS50157">
    <property type="entry name" value="ZINC_FINGER_C2H2_2"/>
    <property type="match status" value="7"/>
</dbReference>
<dbReference type="InterPro" id="IPR036236">
    <property type="entry name" value="Znf_C2H2_sf"/>
</dbReference>
<evidence type="ECO:0000313" key="9">
    <source>
        <dbReference type="RefSeq" id="XP_072844162.1"/>
    </source>
</evidence>
<dbReference type="InterPro" id="IPR013087">
    <property type="entry name" value="Znf_C2H2_type"/>
</dbReference>
<dbReference type="RefSeq" id="XP_072844162.1">
    <property type="nucleotide sequence ID" value="XM_072988061.1"/>
</dbReference>
<dbReference type="PANTHER" id="PTHR14196:SF12">
    <property type="entry name" value="ZINC FINGER PROTEIN 208-LIKE"/>
    <property type="match status" value="1"/>
</dbReference>
<evidence type="ECO:0000256" key="5">
    <source>
        <dbReference type="PROSITE-ProRule" id="PRU00042"/>
    </source>
</evidence>
<feature type="compositionally biased region" description="Basic and acidic residues" evidence="6">
    <location>
        <begin position="1"/>
        <end position="12"/>
    </location>
</feature>
<feature type="domain" description="C2H2-type" evidence="7">
    <location>
        <begin position="208"/>
        <end position="235"/>
    </location>
</feature>
<evidence type="ECO:0000256" key="2">
    <source>
        <dbReference type="ARBA" id="ARBA00022737"/>
    </source>
</evidence>
<dbReference type="Proteomes" id="UP001652642">
    <property type="component" value="Chromosome 2"/>
</dbReference>
<feature type="domain" description="C2H2-type" evidence="7">
    <location>
        <begin position="264"/>
        <end position="291"/>
    </location>
</feature>
<evidence type="ECO:0000256" key="3">
    <source>
        <dbReference type="ARBA" id="ARBA00022771"/>
    </source>
</evidence>
<evidence type="ECO:0000313" key="8">
    <source>
        <dbReference type="Proteomes" id="UP001652642"/>
    </source>
</evidence>